<evidence type="ECO:0000313" key="1">
    <source>
        <dbReference type="EMBL" id="MBB4914554.1"/>
    </source>
</evidence>
<dbReference type="Proteomes" id="UP000552644">
    <property type="component" value="Unassembled WGS sequence"/>
</dbReference>
<evidence type="ECO:0000313" key="2">
    <source>
        <dbReference type="Proteomes" id="UP000552644"/>
    </source>
</evidence>
<protein>
    <recommendedName>
        <fullName evidence="3">DUF2332 domain-containing protein</fullName>
    </recommendedName>
</protein>
<proteinExistence type="predicted"/>
<comment type="caution">
    <text evidence="1">The sequence shown here is derived from an EMBL/GenBank/DDBJ whole genome shotgun (WGS) entry which is preliminary data.</text>
</comment>
<reference evidence="1 2" key="1">
    <citation type="submission" date="2020-08" db="EMBL/GenBank/DDBJ databases">
        <title>Genomic Encyclopedia of Type Strains, Phase III (KMG-III): the genomes of soil and plant-associated and newly described type strains.</title>
        <authorList>
            <person name="Whitman W."/>
        </authorList>
    </citation>
    <scope>NUCLEOTIDE SEQUENCE [LARGE SCALE GENOMIC DNA]</scope>
    <source>
        <strain evidence="1 2">CECT 8840</strain>
    </source>
</reference>
<name>A0A7W7QJF2_9ACTN</name>
<keyword evidence="2" id="KW-1185">Reference proteome</keyword>
<dbReference type="AlphaFoldDB" id="A0A7W7QJF2"/>
<gene>
    <name evidence="1" type="ORF">FHS44_001626</name>
</gene>
<accession>A0A7W7QJF2</accession>
<evidence type="ECO:0008006" key="3">
    <source>
        <dbReference type="Google" id="ProtNLM"/>
    </source>
</evidence>
<organism evidence="1 2">
    <name type="scientific">Streptosporangium saharense</name>
    <dbReference type="NCBI Taxonomy" id="1706840"/>
    <lineage>
        <taxon>Bacteria</taxon>
        <taxon>Bacillati</taxon>
        <taxon>Actinomycetota</taxon>
        <taxon>Actinomycetes</taxon>
        <taxon>Streptosporangiales</taxon>
        <taxon>Streptosporangiaceae</taxon>
        <taxon>Streptosporangium</taxon>
    </lineage>
</organism>
<sequence length="284" mass="31400">MLALIDGLPVARRQPNLLLAAVRFLGGPVEDYPAFREWVTAHWPRLHTTMLERRTQTNEPGRCATLLPVLAGLPQPLALIEVGASAGLCLYPDRYRYRYDDLPPLGPADGPVLACRTAGPVPIPERPPSVVWRAGVDLNPLDVRSAQDVRWLECLVWPGQPDRLDRLREAVRVARADPPFLVRGDLNRIVRDLVSRVPSGATPVVMHSAVLAYLSPEERDTFVTATRDLPGHWISNEAPHVLPSVAARLPRPIPRHRATFVLSLDGHPLALTDPHGGSMEWLTP</sequence>
<dbReference type="InterPro" id="IPR011200">
    <property type="entry name" value="UCP012608"/>
</dbReference>
<dbReference type="EMBL" id="JACHJP010000001">
    <property type="protein sequence ID" value="MBB4914554.1"/>
    <property type="molecule type" value="Genomic_DNA"/>
</dbReference>
<dbReference type="Pfam" id="PF10094">
    <property type="entry name" value="DUF2332"/>
    <property type="match status" value="1"/>
</dbReference>